<feature type="signal peptide" evidence="5">
    <location>
        <begin position="1"/>
        <end position="25"/>
    </location>
</feature>
<feature type="chain" id="PRO_5012485737" description="VWFA domain-containing protein" evidence="5">
    <location>
        <begin position="26"/>
        <end position="1338"/>
    </location>
</feature>
<evidence type="ECO:0000259" key="6">
    <source>
        <dbReference type="PROSITE" id="PS50234"/>
    </source>
</evidence>
<dbReference type="GeneID" id="39748590"/>
<dbReference type="Gene3D" id="2.20.100.10">
    <property type="entry name" value="Thrombospondin type-1 (TSP1) repeat"/>
    <property type="match status" value="1"/>
</dbReference>
<feature type="compositionally biased region" description="Basic and acidic residues" evidence="3">
    <location>
        <begin position="1118"/>
        <end position="1143"/>
    </location>
</feature>
<dbReference type="Gene3D" id="3.40.50.410">
    <property type="entry name" value="von Willebrand factor, type A domain"/>
    <property type="match status" value="1"/>
</dbReference>
<sequence length="1338" mass="152671">MNLAVRIFLHCVLSYILFHFTHVEGKSLVENLTSRGDLDLVLLFDVGFQEGVKKNRLDALNNVVEVARNLLVENEHKVSLTYVTYDSMSVRTLAMGKSGKFTGSASSRRDDSNVNFENFKETVMKTEMVKSVRSSEHLKALNYVGLKHFYNADEMSTKMIIMFMNTDGITKRDMTDLNIVHYLLDRKNITLNIITKVNLKSYCHYIHKVGPNTNELLRCVLKNSYYHNLILTYTLKKFYEDIATNAVCSEWSEWSECTVTCNVGYHFCKRNTLNNVENSRDGMYKRKGKNCSEQRSLIIQECFNTSCDHSLDVCDAEVDLSFLIDDSSNMSQEFWLKYIIQPIRKMISHLNLSKKLVNISITTFSNTTHNWIDFSSNLSRNRDELLIFLEYWRYNLGNTSSKNLKNALKYVHENILNSNSGRPNAHKVLVIFNTGEIQKDYLQDIEDVIHKIKMIYSADVYSICLNNSVDDNCQALSGRSTSNPNPNNTPLFSPSDSQLTTKSSYSTPSGSPPKKQFFYSFTNVSNFRDEIMDILKNICFNASNAIRMSRARRKRNLRKQRGADKTSSLHGQGEEAEAGVGAESEAEPEAEAEVEVEANPEAEAEVETGVEAEAVAEAEVEAEVEAGVEAEPEAESEPEVETGIEAKPEAGVEAEPEAVAEAEPEAESEAEPRVAIGKDEKLKDQHESTERTMKGIKNAENKKKGLKRTNSLDTYKMRKENNHLGSKKNRIILKSVTNLEGKDDEEGEGDEEPQYTSLKKYTSQYNIDALPSYKSGKDKNLTRKLLNFLFKRKKYRFKQLDNDKKKKIKDFINNVKKLDNISEKDYEKENHITSQFYILLDQIFKSASPLSLNGGEGDNEDDGDSEDHDDFDSIIHYSYASIVDDEDDLDMDSTLTHSWNYKDAQQIKKDNMIKNEKQNGQINEDDNNSPTYISTWNQSQKGDLQENHIPNENKKNLLDDIPIDNTLMEDGGFLTSDESKMMRRKRSIVQEEGLIKEQFQNSSNLTYAENGDMTSTSAMHTREEASSSGESKQEVNDKFVETSLGKVESIGHDEKKNKVELVNHNDDGICVNGSAASNKRNCQKRYKSKYDIIQRFKNRDIHVDNKTGISYDEHEYHPSLVEKDGGKKNNQMEESRESKKENSSIHVPNVDFKKNINESNVSCGQQQQDGKTLPASTSASASYKVDEKLSKVEVEDIVGVRTDEQTEQDTKKDNKLLSFIKDEINEKYLNYTNEDMNFHDNFQNTKLGDVVTMNYPEEEEEEEEDLEYNDTNIYKYSASFALATVVVLGLAFLYVRYRNAKNIADIVDTKDFPVIKNEKEEIFREQNVYICPNGTSWQ</sequence>
<feature type="compositionally biased region" description="Basic residues" evidence="3">
    <location>
        <begin position="551"/>
        <end position="560"/>
    </location>
</feature>
<comment type="caution">
    <text evidence="7">The sequence shown here is derived from an EMBL/GenBank/DDBJ whole genome shotgun (WGS) entry which is preliminary data.</text>
</comment>
<dbReference type="RefSeq" id="XP_028544447.1">
    <property type="nucleotide sequence ID" value="XM_028688646.1"/>
</dbReference>
<keyword evidence="4" id="KW-1133">Transmembrane helix</keyword>
<dbReference type="Proteomes" id="UP000195521">
    <property type="component" value="Unassembled WGS sequence"/>
</dbReference>
<feature type="domain" description="VWFA" evidence="6">
    <location>
        <begin position="319"/>
        <end position="535"/>
    </location>
</feature>
<dbReference type="PROSITE" id="PS50234">
    <property type="entry name" value="VWFA"/>
    <property type="match status" value="1"/>
</dbReference>
<dbReference type="SMART" id="SM00327">
    <property type="entry name" value="VWA"/>
    <property type="match status" value="1"/>
</dbReference>
<dbReference type="OMA" id="ETNIPCC"/>
<name>A0A1Y1JJN0_PLAGO</name>
<protein>
    <recommendedName>
        <fullName evidence="6">VWFA domain-containing protein</fullName>
    </recommendedName>
</protein>
<keyword evidence="4" id="KW-0472">Membrane</keyword>
<evidence type="ECO:0000313" key="7">
    <source>
        <dbReference type="EMBL" id="GAW81858.1"/>
    </source>
</evidence>
<dbReference type="InterPro" id="IPR002035">
    <property type="entry name" value="VWF_A"/>
</dbReference>
<feature type="compositionally biased region" description="Acidic residues" evidence="3">
    <location>
        <begin position="584"/>
        <end position="642"/>
    </location>
</feature>
<dbReference type="SUPFAM" id="SSF53300">
    <property type="entry name" value="vWA-like"/>
    <property type="match status" value="1"/>
</dbReference>
<feature type="compositionally biased region" description="Acidic residues" evidence="3">
    <location>
        <begin position="652"/>
        <end position="669"/>
    </location>
</feature>
<keyword evidence="4" id="KW-0812">Transmembrane</keyword>
<feature type="transmembrane region" description="Helical" evidence="4">
    <location>
        <begin position="1276"/>
        <end position="1295"/>
    </location>
</feature>
<dbReference type="Pfam" id="PF00092">
    <property type="entry name" value="VWA"/>
    <property type="match status" value="1"/>
</dbReference>
<feature type="region of interest" description="Disordered" evidence="3">
    <location>
        <begin position="1118"/>
        <end position="1148"/>
    </location>
</feature>
<keyword evidence="2" id="KW-1003">Cell membrane</keyword>
<feature type="compositionally biased region" description="Polar residues" evidence="3">
    <location>
        <begin position="496"/>
        <end position="509"/>
    </location>
</feature>
<feature type="region of interest" description="Disordered" evidence="3">
    <location>
        <begin position="551"/>
        <end position="728"/>
    </location>
</feature>
<dbReference type="CDD" id="cd01450">
    <property type="entry name" value="vWFA_subfamily_ECM"/>
    <property type="match status" value="1"/>
</dbReference>
<evidence type="ECO:0000256" key="5">
    <source>
        <dbReference type="SAM" id="SignalP"/>
    </source>
</evidence>
<reference evidence="8" key="1">
    <citation type="submission" date="2017-04" db="EMBL/GenBank/DDBJ databases">
        <title>Plasmodium gonderi genome.</title>
        <authorList>
            <person name="Arisue N."/>
            <person name="Honma H."/>
            <person name="Kawai S."/>
            <person name="Tougan T."/>
            <person name="Tanabe K."/>
            <person name="Horii T."/>
        </authorList>
    </citation>
    <scope>NUCLEOTIDE SEQUENCE [LARGE SCALE GENOMIC DNA]</scope>
    <source>
        <strain evidence="8">ATCC 30045</strain>
    </source>
</reference>
<comment type="subcellular location">
    <subcellularLocation>
        <location evidence="1">Cell membrane</location>
    </subcellularLocation>
</comment>
<dbReference type="GO" id="GO:0005886">
    <property type="term" value="C:plasma membrane"/>
    <property type="evidence" value="ECO:0007669"/>
    <property type="project" value="UniProtKB-SubCell"/>
</dbReference>
<proteinExistence type="predicted"/>
<evidence type="ECO:0000256" key="1">
    <source>
        <dbReference type="ARBA" id="ARBA00004236"/>
    </source>
</evidence>
<dbReference type="InterPro" id="IPR000884">
    <property type="entry name" value="TSP1_rpt"/>
</dbReference>
<feature type="compositionally biased region" description="Basic and acidic residues" evidence="3">
    <location>
        <begin position="1020"/>
        <end position="1036"/>
    </location>
</feature>
<feature type="region of interest" description="Disordered" evidence="3">
    <location>
        <begin position="1017"/>
        <end position="1036"/>
    </location>
</feature>
<organism evidence="7 8">
    <name type="scientific">Plasmodium gonderi</name>
    <dbReference type="NCBI Taxonomy" id="77519"/>
    <lineage>
        <taxon>Eukaryota</taxon>
        <taxon>Sar</taxon>
        <taxon>Alveolata</taxon>
        <taxon>Apicomplexa</taxon>
        <taxon>Aconoidasida</taxon>
        <taxon>Haemosporida</taxon>
        <taxon>Plasmodiidae</taxon>
        <taxon>Plasmodium</taxon>
        <taxon>Plasmodium (Plasmodium)</taxon>
    </lineage>
</organism>
<feature type="region of interest" description="Disordered" evidence="3">
    <location>
        <begin position="476"/>
        <end position="512"/>
    </location>
</feature>
<evidence type="ECO:0000256" key="2">
    <source>
        <dbReference type="ARBA" id="ARBA00022475"/>
    </source>
</evidence>
<dbReference type="PROSITE" id="PS50092">
    <property type="entry name" value="TSP1"/>
    <property type="match status" value="1"/>
</dbReference>
<accession>A0A1Y1JJN0</accession>
<evidence type="ECO:0000256" key="4">
    <source>
        <dbReference type="SAM" id="Phobius"/>
    </source>
</evidence>
<evidence type="ECO:0000256" key="3">
    <source>
        <dbReference type="SAM" id="MobiDB-lite"/>
    </source>
</evidence>
<keyword evidence="5" id="KW-0732">Signal</keyword>
<dbReference type="SUPFAM" id="SSF82895">
    <property type="entry name" value="TSP-1 type 1 repeat"/>
    <property type="match status" value="1"/>
</dbReference>
<dbReference type="InterPro" id="IPR036465">
    <property type="entry name" value="vWFA_dom_sf"/>
</dbReference>
<gene>
    <name evidence="7" type="ORF">PGO_113120</name>
</gene>
<dbReference type="EMBL" id="BDQF01000012">
    <property type="protein sequence ID" value="GAW81858.1"/>
    <property type="molecule type" value="Genomic_DNA"/>
</dbReference>
<keyword evidence="8" id="KW-1185">Reference proteome</keyword>
<dbReference type="InterPro" id="IPR036383">
    <property type="entry name" value="TSP1_rpt_sf"/>
</dbReference>
<evidence type="ECO:0000313" key="8">
    <source>
        <dbReference type="Proteomes" id="UP000195521"/>
    </source>
</evidence>
<feature type="compositionally biased region" description="Low complexity" evidence="3">
    <location>
        <begin position="480"/>
        <end position="495"/>
    </location>
</feature>
<feature type="compositionally biased region" description="Basic and acidic residues" evidence="3">
    <location>
        <begin position="670"/>
        <end position="703"/>
    </location>
</feature>
<dbReference type="OrthoDB" id="372508at2759"/>